<keyword evidence="5 19" id="KW-0808">Transferase</keyword>
<dbReference type="GO" id="GO:0016020">
    <property type="term" value="C:membrane"/>
    <property type="evidence" value="ECO:0007669"/>
    <property type="project" value="GOC"/>
</dbReference>
<evidence type="ECO:0000256" key="8">
    <source>
        <dbReference type="ARBA" id="ARBA00023098"/>
    </source>
</evidence>
<name>A0A369AMF8_9BURK</name>
<dbReference type="InterPro" id="IPR000653">
    <property type="entry name" value="DegT/StrS_aminotransferase"/>
</dbReference>
<dbReference type="NCBIfam" id="NF008658">
    <property type="entry name" value="PRK11658.1"/>
    <property type="match status" value="1"/>
</dbReference>
<dbReference type="SUPFAM" id="SSF53383">
    <property type="entry name" value="PLP-dependent transferases"/>
    <property type="match status" value="1"/>
</dbReference>
<dbReference type="Gene3D" id="3.90.1150.10">
    <property type="entry name" value="Aspartate Aminotransferase, domain 1"/>
    <property type="match status" value="1"/>
</dbReference>
<evidence type="ECO:0000256" key="3">
    <source>
        <dbReference type="ARBA" id="ARBA00022556"/>
    </source>
</evidence>
<dbReference type="EC" id="2.6.1.87" evidence="14"/>
<evidence type="ECO:0000256" key="1">
    <source>
        <dbReference type="ARBA" id="ARBA00001933"/>
    </source>
</evidence>
<accession>A0A369AMF8</accession>
<dbReference type="Pfam" id="PF01041">
    <property type="entry name" value="DegT_DnrJ_EryC1"/>
    <property type="match status" value="1"/>
</dbReference>
<dbReference type="Gene3D" id="3.40.640.10">
    <property type="entry name" value="Type I PLP-dependent aspartate aminotransferase-like (Major domain)"/>
    <property type="match status" value="1"/>
</dbReference>
<evidence type="ECO:0000313" key="19">
    <source>
        <dbReference type="EMBL" id="RCX10245.1"/>
    </source>
</evidence>
<evidence type="ECO:0000256" key="15">
    <source>
        <dbReference type="ARBA" id="ARBA00072329"/>
    </source>
</evidence>
<dbReference type="PANTHER" id="PTHR30244:SF34">
    <property type="entry name" value="DTDP-4-AMINO-4,6-DIDEOXYGALACTOSE TRANSAMINASE"/>
    <property type="match status" value="1"/>
</dbReference>
<dbReference type="InterPro" id="IPR015422">
    <property type="entry name" value="PyrdxlP-dep_Trfase_small"/>
</dbReference>
<keyword evidence="9" id="KW-0046">Antibiotic resistance</keyword>
<evidence type="ECO:0000256" key="17">
    <source>
        <dbReference type="PIRSR" id="PIRSR000390-1"/>
    </source>
</evidence>
<evidence type="ECO:0000256" key="12">
    <source>
        <dbReference type="ARBA" id="ARBA00060687"/>
    </source>
</evidence>
<keyword evidence="4 19" id="KW-0032">Aminotransferase</keyword>
<comment type="cofactor">
    <cofactor evidence="1">
        <name>pyridoxal 5'-phosphate</name>
        <dbReference type="ChEBI" id="CHEBI:597326"/>
    </cofactor>
</comment>
<dbReference type="FunFam" id="3.40.640.10:FF:000040">
    <property type="entry name" value="UDP-4-amino-4-deoxy-L-arabinose--oxoglutarate aminotransferase"/>
    <property type="match status" value="1"/>
</dbReference>
<dbReference type="AlphaFoldDB" id="A0A369AMF8"/>
<dbReference type="EMBL" id="QPJU01000003">
    <property type="protein sequence ID" value="RCX10245.1"/>
    <property type="molecule type" value="Genomic_DNA"/>
</dbReference>
<dbReference type="InterPro" id="IPR015421">
    <property type="entry name" value="PyrdxlP-dep_Trfase_major"/>
</dbReference>
<evidence type="ECO:0000256" key="7">
    <source>
        <dbReference type="ARBA" id="ARBA00022985"/>
    </source>
</evidence>
<keyword evidence="7" id="KW-0448">Lipopolysaccharide biosynthesis</keyword>
<dbReference type="PIRSF" id="PIRSF000390">
    <property type="entry name" value="PLP_StrS"/>
    <property type="match status" value="1"/>
</dbReference>
<dbReference type="GO" id="GO:0046677">
    <property type="term" value="P:response to antibiotic"/>
    <property type="evidence" value="ECO:0007669"/>
    <property type="project" value="UniProtKB-KW"/>
</dbReference>
<evidence type="ECO:0000256" key="13">
    <source>
        <dbReference type="ARBA" id="ARBA00061345"/>
    </source>
</evidence>
<dbReference type="HAMAP" id="MF_01167">
    <property type="entry name" value="ArnB_transfer"/>
    <property type="match status" value="1"/>
</dbReference>
<evidence type="ECO:0000256" key="16">
    <source>
        <dbReference type="ARBA" id="ARBA00082131"/>
    </source>
</evidence>
<evidence type="ECO:0000256" key="4">
    <source>
        <dbReference type="ARBA" id="ARBA00022576"/>
    </source>
</evidence>
<comment type="function">
    <text evidence="11">Catalyzes the conversion of UDP-4-keto-arabinose (UDP-Ara4O) to UDP-4-amino-4-deoxy-L-arabinose (UDP-L-Ara4N). The modified arabinose is attached to lipid A and is required for resistance to polymyxin and cationic antimicrobial peptides.</text>
</comment>
<protein>
    <recommendedName>
        <fullName evidence="15">UDP-4-amino-4-deoxy-L-arabinose--oxoglutarate aminotransferase</fullName>
        <ecNumber evidence="14">2.6.1.87</ecNumber>
    </recommendedName>
    <alternativeName>
        <fullName evidence="16">Polymyxin resistance protein PmrH</fullName>
    </alternativeName>
</protein>
<dbReference type="CDD" id="cd00616">
    <property type="entry name" value="AHBA_syn"/>
    <property type="match status" value="1"/>
</dbReference>
<dbReference type="PANTHER" id="PTHR30244">
    <property type="entry name" value="TRANSAMINASE"/>
    <property type="match status" value="1"/>
</dbReference>
<comment type="caution">
    <text evidence="19">The sequence shown here is derived from an EMBL/GenBank/DDBJ whole genome shotgun (WGS) entry which is preliminary data.</text>
</comment>
<dbReference type="GO" id="GO:0009103">
    <property type="term" value="P:lipopolysaccharide biosynthetic process"/>
    <property type="evidence" value="ECO:0007669"/>
    <property type="project" value="UniProtKB-KW"/>
</dbReference>
<comment type="pathway">
    <text evidence="12">Nucleotide-sugar biosynthesis; UDP-4-deoxy-4-formamido-beta-L-arabinose biosynthesis; UDP-4-deoxy-4-formamido-beta-L-arabinose from UDP-alpha-D-glucuronate: step 2/3.</text>
</comment>
<dbReference type="GO" id="GO:0009245">
    <property type="term" value="P:lipid A biosynthetic process"/>
    <property type="evidence" value="ECO:0007669"/>
    <property type="project" value="UniProtKB-KW"/>
</dbReference>
<keyword evidence="6 18" id="KW-0663">Pyridoxal phosphate</keyword>
<keyword evidence="2" id="KW-0444">Lipid biosynthesis</keyword>
<organism evidence="19 20">
    <name type="scientific">Extensimonas vulgaris</name>
    <dbReference type="NCBI Taxonomy" id="1031594"/>
    <lineage>
        <taxon>Bacteria</taxon>
        <taxon>Pseudomonadati</taxon>
        <taxon>Pseudomonadota</taxon>
        <taxon>Betaproteobacteria</taxon>
        <taxon>Burkholderiales</taxon>
        <taxon>Comamonadaceae</taxon>
        <taxon>Extensimonas</taxon>
    </lineage>
</organism>
<evidence type="ECO:0000256" key="9">
    <source>
        <dbReference type="ARBA" id="ARBA00023251"/>
    </source>
</evidence>
<dbReference type="GO" id="GO:0030170">
    <property type="term" value="F:pyridoxal phosphate binding"/>
    <property type="evidence" value="ECO:0007669"/>
    <property type="project" value="TreeGrafter"/>
</dbReference>
<keyword evidence="8" id="KW-0443">Lipid metabolism</keyword>
<keyword evidence="20" id="KW-1185">Reference proteome</keyword>
<dbReference type="InterPro" id="IPR015424">
    <property type="entry name" value="PyrdxlP-dep_Trfase"/>
</dbReference>
<comment type="catalytic activity">
    <reaction evidence="10">
        <text>UDP-4-amino-4-deoxy-beta-L-arabinose + 2-oxoglutarate = UDP-beta-L-threo-pentopyranos-4-ulose + L-glutamate</text>
        <dbReference type="Rhea" id="RHEA:24710"/>
        <dbReference type="ChEBI" id="CHEBI:16810"/>
        <dbReference type="ChEBI" id="CHEBI:29985"/>
        <dbReference type="ChEBI" id="CHEBI:58708"/>
        <dbReference type="ChEBI" id="CHEBI:58710"/>
        <dbReference type="EC" id="2.6.1.87"/>
    </reaction>
</comment>
<evidence type="ECO:0000256" key="10">
    <source>
        <dbReference type="ARBA" id="ARBA00050493"/>
    </source>
</evidence>
<dbReference type="Proteomes" id="UP000252174">
    <property type="component" value="Unassembled WGS sequence"/>
</dbReference>
<dbReference type="FunFam" id="3.90.1150.10:FF:000030">
    <property type="entry name" value="UDP-4-amino-4-deoxy-L-arabinose--oxoglutarate aminotransferase"/>
    <property type="match status" value="1"/>
</dbReference>
<gene>
    <name evidence="19" type="ORF">DFR45_103232</name>
</gene>
<dbReference type="GO" id="GO:0099620">
    <property type="term" value="F:UDP-4-amino-4-deoxy-L-arabinose aminotransferase"/>
    <property type="evidence" value="ECO:0007669"/>
    <property type="project" value="UniProtKB-EC"/>
</dbReference>
<sequence>MPRASGCRLPRKGPPSSYGPFGLSVYHALARHPTFAATVSAAPLSLLRKSSLMEPPFLPFSRPSMGEAEIEAVAQVLRSGWITTGPKNQELEQRFCAHFGCQHAVAVSSATGGMHLALLALGIGPGDEVITPSQTWVSTLNMICLLGATPVFVDVDRDTLMVDAARVEAAITPRTRAIVPVHYAGASLDLDPLYAVARRHGIPLIEDAAHAAGTLYRGRPVGAQGTAIFSFHAIKNMTCAEGGMFVTDDAALAQKVRMLKFHGLGVDAYDRHTHGRKPQALVQQPGFKYNLADLNAAIALVQLERLAAINARRAEIAAQYLQRLAALPVQPLALPTYPQQHAWHLFILRIDAERCGVHRDGFMQALQERQIGTGIHFIGAHLHTWYRQQFPQVQLPHTEWNSARLCSIPLFPDMTQADIDRVVGAIESIVA</sequence>
<dbReference type="InterPro" id="IPR022850">
    <property type="entry name" value="ArnB_NH2Trfase"/>
</dbReference>
<evidence type="ECO:0000256" key="18">
    <source>
        <dbReference type="PIRSR" id="PIRSR000390-2"/>
    </source>
</evidence>
<keyword evidence="3" id="KW-0441">Lipid A biosynthesis</keyword>
<evidence type="ECO:0000256" key="14">
    <source>
        <dbReference type="ARBA" id="ARBA00067054"/>
    </source>
</evidence>
<evidence type="ECO:0000256" key="5">
    <source>
        <dbReference type="ARBA" id="ARBA00022679"/>
    </source>
</evidence>
<evidence type="ECO:0000256" key="11">
    <source>
        <dbReference type="ARBA" id="ARBA00057776"/>
    </source>
</evidence>
<feature type="modified residue" description="N6-(pyridoxal phosphate)lysine" evidence="18">
    <location>
        <position position="235"/>
    </location>
</feature>
<evidence type="ECO:0000256" key="2">
    <source>
        <dbReference type="ARBA" id="ARBA00022516"/>
    </source>
</evidence>
<evidence type="ECO:0000256" key="6">
    <source>
        <dbReference type="ARBA" id="ARBA00022898"/>
    </source>
</evidence>
<reference evidence="19 20" key="1">
    <citation type="submission" date="2018-07" db="EMBL/GenBank/DDBJ databases">
        <title>Genomic Encyclopedia of Type Strains, Phase IV (KMG-IV): sequencing the most valuable type-strain genomes for metagenomic binning, comparative biology and taxonomic classification.</title>
        <authorList>
            <person name="Goeker M."/>
        </authorList>
    </citation>
    <scope>NUCLEOTIDE SEQUENCE [LARGE SCALE GENOMIC DNA]</scope>
    <source>
        <strain evidence="19 20">DSM 100911</strain>
    </source>
</reference>
<comment type="similarity">
    <text evidence="13">Belongs to the DegT/DnrJ/EryC1 family. ArnB subfamily.</text>
</comment>
<evidence type="ECO:0000313" key="20">
    <source>
        <dbReference type="Proteomes" id="UP000252174"/>
    </source>
</evidence>
<proteinExistence type="inferred from homology"/>
<feature type="active site" description="Proton acceptor" evidence="17">
    <location>
        <position position="235"/>
    </location>
</feature>